<dbReference type="GeneID" id="19320336"/>
<dbReference type="Proteomes" id="UP000053664">
    <property type="component" value="Unassembled WGS sequence"/>
</dbReference>
<sequence length="213" mass="23260">MELDLPVSSPLDVDAFAVTVSPAALLSQFGRGAYITLASYAKDFDDLEHFSSWIHFGTLGVLFRCHPQYTIPLLEHLRGAPQHSKVYKNEHPTAFAMGEPMLSLGIVVDALQAIGCTSVRLQGYGMKVPLQNFQDPSAFAVRSGYRCYPSALRVGMGYGGLEFRSSSRRDGISHFKAYPVLVHVLKGVAQRAGQGGQPMDVSTVKERIKTLKG</sequence>
<organism evidence="1 2">
    <name type="scientific">Pseudozyma flocculosa PF-1</name>
    <dbReference type="NCBI Taxonomy" id="1277687"/>
    <lineage>
        <taxon>Eukaryota</taxon>
        <taxon>Fungi</taxon>
        <taxon>Dikarya</taxon>
        <taxon>Basidiomycota</taxon>
        <taxon>Ustilaginomycotina</taxon>
        <taxon>Ustilaginomycetes</taxon>
        <taxon>Ustilaginales</taxon>
        <taxon>Ustilaginaceae</taxon>
        <taxon>Pseudozyma</taxon>
    </lineage>
</organism>
<dbReference type="PANTHER" id="PTHR34863:SF1">
    <property type="entry name" value="OTU DOMAIN-CONTAINING PROTEIN"/>
    <property type="match status" value="1"/>
</dbReference>
<dbReference type="OrthoDB" id="2556146at2759"/>
<dbReference type="KEGG" id="pfp:PFL1_06258"/>
<evidence type="ECO:0000313" key="2">
    <source>
        <dbReference type="Proteomes" id="UP000053664"/>
    </source>
</evidence>
<gene>
    <name evidence="1" type="ORF">PFL1_06258</name>
</gene>
<proteinExistence type="predicted"/>
<dbReference type="PANTHER" id="PTHR34863">
    <property type="entry name" value="EXPRESSED PROTEIN"/>
    <property type="match status" value="1"/>
</dbReference>
<protein>
    <submittedName>
        <fullName evidence="1">Uncharacterized protein</fullName>
    </submittedName>
</protein>
<dbReference type="eggNOG" id="ENOG502R4WC">
    <property type="taxonomic scope" value="Eukaryota"/>
</dbReference>
<dbReference type="AlphaFoldDB" id="A0A061H1S4"/>
<dbReference type="HOGENOM" id="CLU_1294916_0_0_1"/>
<accession>A0A061H1S4</accession>
<evidence type="ECO:0000313" key="1">
    <source>
        <dbReference type="EMBL" id="EPQ26323.1"/>
    </source>
</evidence>
<dbReference type="EMBL" id="KE361646">
    <property type="protein sequence ID" value="EPQ26323.1"/>
    <property type="molecule type" value="Genomic_DNA"/>
</dbReference>
<dbReference type="RefSeq" id="XP_007881987.1">
    <property type="nucleotide sequence ID" value="XM_007883796.1"/>
</dbReference>
<reference evidence="1 2" key="1">
    <citation type="journal article" date="2013" name="Plant Cell">
        <title>The transition from a phytopathogenic smut ancestor to an anamorphic biocontrol agent deciphered by comparative whole-genome analysis.</title>
        <authorList>
            <person name="Lefebvre F."/>
            <person name="Joly D.L."/>
            <person name="Labbe C."/>
            <person name="Teichmann B."/>
            <person name="Linning R."/>
            <person name="Belzile F."/>
            <person name="Bakkeren G."/>
            <person name="Belanger R.R."/>
        </authorList>
    </citation>
    <scope>NUCLEOTIDE SEQUENCE [LARGE SCALE GENOMIC DNA]</scope>
    <source>
        <strain evidence="1 2">PF-1</strain>
    </source>
</reference>
<name>A0A061H1S4_9BASI</name>